<dbReference type="AlphaFoldDB" id="A0A4Q9MNS7"/>
<organism evidence="2">
    <name type="scientific">Dichomitus squalens</name>
    <dbReference type="NCBI Taxonomy" id="114155"/>
    <lineage>
        <taxon>Eukaryota</taxon>
        <taxon>Fungi</taxon>
        <taxon>Dikarya</taxon>
        <taxon>Basidiomycota</taxon>
        <taxon>Agaricomycotina</taxon>
        <taxon>Agaricomycetes</taxon>
        <taxon>Polyporales</taxon>
        <taxon>Polyporaceae</taxon>
        <taxon>Dichomitus</taxon>
    </lineage>
</organism>
<gene>
    <name evidence="2" type="ORF">BD311DRAFT_318453</name>
</gene>
<protein>
    <submittedName>
        <fullName evidence="2">Uncharacterized protein</fullName>
    </submittedName>
</protein>
<accession>A0A4Q9MNS7</accession>
<sequence length="166" mass="18773">MSISGRPRSLARNRDQKGLSHMDPPGGLRREVLQYPPRTARSGRTHHIHVHVPESDRLLARPLLHTPLPHDDHVETRTIIRFLRGPARCLRKYVTCNQIYAGISSSTPRPLQHRPSFRRQSAARSFACPPPPPCAAAAEFNDKGSTHRLPRFVHAIVSGLPIFHFR</sequence>
<reference evidence="2" key="1">
    <citation type="submission" date="2019-01" db="EMBL/GenBank/DDBJ databases">
        <title>Draft genome sequences of three monokaryotic isolates of the white-rot basidiomycete fungus Dichomitus squalens.</title>
        <authorList>
            <consortium name="DOE Joint Genome Institute"/>
            <person name="Lopez S.C."/>
            <person name="Andreopoulos B."/>
            <person name="Pangilinan J."/>
            <person name="Lipzen A."/>
            <person name="Riley R."/>
            <person name="Ahrendt S."/>
            <person name="Ng V."/>
            <person name="Barry K."/>
            <person name="Daum C."/>
            <person name="Grigoriev I.V."/>
            <person name="Hilden K.S."/>
            <person name="Makela M.R."/>
            <person name="de Vries R.P."/>
        </authorList>
    </citation>
    <scope>NUCLEOTIDE SEQUENCE [LARGE SCALE GENOMIC DNA]</scope>
    <source>
        <strain evidence="2">OM18370.1</strain>
    </source>
</reference>
<feature type="region of interest" description="Disordered" evidence="1">
    <location>
        <begin position="1"/>
        <end position="30"/>
    </location>
</feature>
<proteinExistence type="predicted"/>
<evidence type="ECO:0000256" key="1">
    <source>
        <dbReference type="SAM" id="MobiDB-lite"/>
    </source>
</evidence>
<dbReference type="Proteomes" id="UP000292957">
    <property type="component" value="Unassembled WGS sequence"/>
</dbReference>
<name>A0A4Q9MNS7_9APHY</name>
<dbReference type="EMBL" id="ML143420">
    <property type="protein sequence ID" value="TBU28598.1"/>
    <property type="molecule type" value="Genomic_DNA"/>
</dbReference>
<evidence type="ECO:0000313" key="2">
    <source>
        <dbReference type="EMBL" id="TBU28598.1"/>
    </source>
</evidence>